<evidence type="ECO:0000256" key="1">
    <source>
        <dbReference type="PROSITE-ProRule" id="PRU00042"/>
    </source>
</evidence>
<evidence type="ECO:0000313" key="3">
    <source>
        <dbReference type="EMBL" id="KAL0563084.1"/>
    </source>
</evidence>
<keyword evidence="1" id="KW-0862">Zinc</keyword>
<feature type="domain" description="C2H2-type" evidence="2">
    <location>
        <begin position="10"/>
        <end position="38"/>
    </location>
</feature>
<dbReference type="InterPro" id="IPR013087">
    <property type="entry name" value="Znf_C2H2_type"/>
</dbReference>
<keyword evidence="4" id="KW-1185">Reference proteome</keyword>
<sequence length="165" mass="18891">MTRNPKSALNHCYRCHKAFDSIGGLARHEDRIHPPSDDPPESNEECQKRRYTYLGHPHFTGMPCDTHGEFYTGPPQRLLTPEPDVANPDAWFPFDDRATFDWVHFQFVELQASEGKINKALDILKAQLMSSGGSPPFSNAQDVYRHIDSIREENTMEIIPTPLQR</sequence>
<keyword evidence="1" id="KW-0863">Zinc-finger</keyword>
<accession>A0ABR3EJM3</accession>
<name>A0ABR3EJM3_9AGAR</name>
<dbReference type="PROSITE" id="PS00028">
    <property type="entry name" value="ZINC_FINGER_C2H2_1"/>
    <property type="match status" value="1"/>
</dbReference>
<evidence type="ECO:0000259" key="2">
    <source>
        <dbReference type="PROSITE" id="PS50157"/>
    </source>
</evidence>
<dbReference type="EMBL" id="JBAHYK010003965">
    <property type="protein sequence ID" value="KAL0563084.1"/>
    <property type="molecule type" value="Genomic_DNA"/>
</dbReference>
<gene>
    <name evidence="3" type="ORF">V5O48_018993</name>
</gene>
<organism evidence="3 4">
    <name type="scientific">Marasmius crinis-equi</name>
    <dbReference type="NCBI Taxonomy" id="585013"/>
    <lineage>
        <taxon>Eukaryota</taxon>
        <taxon>Fungi</taxon>
        <taxon>Dikarya</taxon>
        <taxon>Basidiomycota</taxon>
        <taxon>Agaricomycotina</taxon>
        <taxon>Agaricomycetes</taxon>
        <taxon>Agaricomycetidae</taxon>
        <taxon>Agaricales</taxon>
        <taxon>Marasmiineae</taxon>
        <taxon>Marasmiaceae</taxon>
        <taxon>Marasmius</taxon>
    </lineage>
</organism>
<evidence type="ECO:0000313" key="4">
    <source>
        <dbReference type="Proteomes" id="UP001465976"/>
    </source>
</evidence>
<dbReference type="PROSITE" id="PS50157">
    <property type="entry name" value="ZINC_FINGER_C2H2_2"/>
    <property type="match status" value="1"/>
</dbReference>
<comment type="caution">
    <text evidence="3">The sequence shown here is derived from an EMBL/GenBank/DDBJ whole genome shotgun (WGS) entry which is preliminary data.</text>
</comment>
<reference evidence="3 4" key="1">
    <citation type="submission" date="2024-02" db="EMBL/GenBank/DDBJ databases">
        <title>A draft genome for the cacao thread blight pathogen Marasmius crinis-equi.</title>
        <authorList>
            <person name="Cohen S.P."/>
            <person name="Baruah I.K."/>
            <person name="Amoako-Attah I."/>
            <person name="Bukari Y."/>
            <person name="Meinhardt L.W."/>
            <person name="Bailey B.A."/>
        </authorList>
    </citation>
    <scope>NUCLEOTIDE SEQUENCE [LARGE SCALE GENOMIC DNA]</scope>
    <source>
        <strain evidence="3 4">GH-76</strain>
    </source>
</reference>
<dbReference type="Proteomes" id="UP001465976">
    <property type="component" value="Unassembled WGS sequence"/>
</dbReference>
<protein>
    <recommendedName>
        <fullName evidence="2">C2H2-type domain-containing protein</fullName>
    </recommendedName>
</protein>
<keyword evidence="1" id="KW-0479">Metal-binding</keyword>
<proteinExistence type="predicted"/>